<dbReference type="SUPFAM" id="SSF52540">
    <property type="entry name" value="P-loop containing nucleoside triphosphate hydrolases"/>
    <property type="match status" value="1"/>
</dbReference>
<name>A0A8H5BRA4_9AGAR</name>
<feature type="region of interest" description="Disordered" evidence="3">
    <location>
        <begin position="693"/>
        <end position="713"/>
    </location>
</feature>
<comment type="caution">
    <text evidence="5">The sequence shown here is derived from an EMBL/GenBank/DDBJ whole genome shotgun (WGS) entry which is preliminary data.</text>
</comment>
<keyword evidence="2" id="KW-0175">Coiled coil</keyword>
<reference evidence="5 6" key="1">
    <citation type="journal article" date="2020" name="ISME J.">
        <title>Uncovering the hidden diversity of litter-decomposition mechanisms in mushroom-forming fungi.</title>
        <authorList>
            <person name="Floudas D."/>
            <person name="Bentzer J."/>
            <person name="Ahren D."/>
            <person name="Johansson T."/>
            <person name="Persson P."/>
            <person name="Tunlid A."/>
        </authorList>
    </citation>
    <scope>NUCLEOTIDE SEQUENCE [LARGE SCALE GENOMIC DNA]</scope>
    <source>
        <strain evidence="5 6">CBS 101986</strain>
    </source>
</reference>
<sequence length="1117" mass="124236">MHFSASLHTIVPSRRRIQYDSDLLEYRFRHATDYECFGLPHHSQSPRDLGLAAQARLLDLVGGGGGEGENRDGGDERRLAESLRLLEGWKTRPLRPTSDGSQDFPSHDFDSEIKVHRASHLRVIRMLPTKPERGSLMAMTGTHASSPANPNTKLLYSKVAWNAINNAAGRADPVRCYPGTRQAVMAYIENWISGGDTSTCIFWLSGPAGAGKSAIAQSLADRCSARGIRTANFFFFRADSTRNHAAPLVATLLHQLFDIIPDMKNSVYDFITEHPYIFETSVEQQLKALMHSRLQNPDQSWPMEDKIVLILDGLDECSSESNSWVIQQDILRTLYDIVAQNDSPFILVVSSRAEPHLTRLFNGIQSHVGRLYLDGESFSPSDDIRLFVVGELENIKATHHLLTTLPAEWPSTNSIDAIVRKSSGHFIYAATVMRFVQISTDSPVLSLEKVEGIRPVENDSPFAQLDAVYLHILSKARNWPKTRDILAAQTLPDPQDGSRSVTLYNSVAQRRSTVLLDALGYNITEIASYTGELTALVKVEYQEIKFYHSSFGDFLLDERRSGNFYIDLDKFRLKLVPALFYAIGGVRDHLSWSLVLEHFTSLTAPTDLLTNALKSSSLLLSGLAFTGPTLRLFLIKIQELYAKTAEDDYKTILEGWLTWFHKNHGVLKDDHLDGIQGAGEIWHDLTQALATRSKPTKKKHSMASRGTPPSDSSSFSFMAESLISELLAAQIQSIKSEKLFDSFPEWGIAGASEPLYADMIPSIPLDMSSRRPGQLLPDYSEQPVHGMDSDNVNNQLDENFLPIDEALEDLKFGEGDSVKETHGQDIEVSRQRNDQHDSLPALSPHLFESPQPYHGEQMPQEPPQAQERLVEVDEHIQMSASQHFIHYLSNIFPANVKSHSPTSERREEIQPQPDVPDSIPQPYDVVQIRRAASPLVHAGVGVVNSSETQVLQDAYAQMIGSASASELFAIRTDAAAATADVIAVRAEMASARLTLEAAYAEAKSILENAKKEAESIRDETNKVARSGRIDVFTARDEYRRLMHKHDAVLGNVKTAQLQEEAARVKAASVREEIAVAQAELSNIRAEISNLAGWKFTPTQFCLYPGHVSAAEQGLIFL</sequence>
<gene>
    <name evidence="5" type="ORF">D9619_013646</name>
</gene>
<protein>
    <recommendedName>
        <fullName evidence="4">NACHT domain-containing protein</fullName>
    </recommendedName>
</protein>
<proteinExistence type="predicted"/>
<keyword evidence="1" id="KW-0677">Repeat</keyword>
<feature type="domain" description="NACHT" evidence="4">
    <location>
        <begin position="200"/>
        <end position="352"/>
    </location>
</feature>
<dbReference type="PANTHER" id="PTHR10039:SF17">
    <property type="entry name" value="FUNGAL STAND N-TERMINAL GOODBYE DOMAIN-CONTAINING PROTEIN-RELATED"/>
    <property type="match status" value="1"/>
</dbReference>
<feature type="compositionally biased region" description="Basic and acidic residues" evidence="3">
    <location>
        <begin position="816"/>
        <end position="837"/>
    </location>
</feature>
<dbReference type="OrthoDB" id="7464126at2759"/>
<organism evidence="5 6">
    <name type="scientific">Psilocybe cf. subviscida</name>
    <dbReference type="NCBI Taxonomy" id="2480587"/>
    <lineage>
        <taxon>Eukaryota</taxon>
        <taxon>Fungi</taxon>
        <taxon>Dikarya</taxon>
        <taxon>Basidiomycota</taxon>
        <taxon>Agaricomycotina</taxon>
        <taxon>Agaricomycetes</taxon>
        <taxon>Agaricomycetidae</taxon>
        <taxon>Agaricales</taxon>
        <taxon>Agaricineae</taxon>
        <taxon>Strophariaceae</taxon>
        <taxon>Psilocybe</taxon>
    </lineage>
</organism>
<feature type="compositionally biased region" description="Low complexity" evidence="3">
    <location>
        <begin position="704"/>
        <end position="713"/>
    </location>
</feature>
<dbReference type="Pfam" id="PF24883">
    <property type="entry name" value="NPHP3_N"/>
    <property type="match status" value="1"/>
</dbReference>
<dbReference type="CDD" id="cd06503">
    <property type="entry name" value="ATP-synt_Fo_b"/>
    <property type="match status" value="1"/>
</dbReference>
<dbReference type="Proteomes" id="UP000567179">
    <property type="component" value="Unassembled WGS sequence"/>
</dbReference>
<dbReference type="EMBL" id="JAACJJ010000006">
    <property type="protein sequence ID" value="KAF5328082.1"/>
    <property type="molecule type" value="Genomic_DNA"/>
</dbReference>
<keyword evidence="6" id="KW-1185">Reference proteome</keyword>
<evidence type="ECO:0000256" key="2">
    <source>
        <dbReference type="SAM" id="Coils"/>
    </source>
</evidence>
<dbReference type="PROSITE" id="PS50837">
    <property type="entry name" value="NACHT"/>
    <property type="match status" value="1"/>
</dbReference>
<feature type="region of interest" description="Disordered" evidence="3">
    <location>
        <begin position="898"/>
        <end position="919"/>
    </location>
</feature>
<feature type="region of interest" description="Disordered" evidence="3">
    <location>
        <begin position="816"/>
        <end position="862"/>
    </location>
</feature>
<dbReference type="InterPro" id="IPR007111">
    <property type="entry name" value="NACHT_NTPase"/>
</dbReference>
<accession>A0A8H5BRA4</accession>
<dbReference type="Gene3D" id="3.40.50.300">
    <property type="entry name" value="P-loop containing nucleotide triphosphate hydrolases"/>
    <property type="match status" value="1"/>
</dbReference>
<dbReference type="InterPro" id="IPR027417">
    <property type="entry name" value="P-loop_NTPase"/>
</dbReference>
<dbReference type="PANTHER" id="PTHR10039">
    <property type="entry name" value="AMELOGENIN"/>
    <property type="match status" value="1"/>
</dbReference>
<evidence type="ECO:0000256" key="1">
    <source>
        <dbReference type="ARBA" id="ARBA00022737"/>
    </source>
</evidence>
<evidence type="ECO:0000256" key="3">
    <source>
        <dbReference type="SAM" id="MobiDB-lite"/>
    </source>
</evidence>
<evidence type="ECO:0000313" key="5">
    <source>
        <dbReference type="EMBL" id="KAF5328082.1"/>
    </source>
</evidence>
<feature type="coiled-coil region" evidence="2">
    <location>
        <begin position="992"/>
        <end position="1026"/>
    </location>
</feature>
<evidence type="ECO:0000259" key="4">
    <source>
        <dbReference type="PROSITE" id="PS50837"/>
    </source>
</evidence>
<evidence type="ECO:0000313" key="6">
    <source>
        <dbReference type="Proteomes" id="UP000567179"/>
    </source>
</evidence>
<dbReference type="AlphaFoldDB" id="A0A8H5BRA4"/>
<dbReference type="InterPro" id="IPR056884">
    <property type="entry name" value="NPHP3-like_N"/>
</dbReference>